<evidence type="ECO:0000313" key="2">
    <source>
        <dbReference type="Proteomes" id="UP000823521"/>
    </source>
</evidence>
<protein>
    <submittedName>
        <fullName evidence="1">Uncharacterized protein</fullName>
    </submittedName>
</protein>
<dbReference type="Proteomes" id="UP000823521">
    <property type="component" value="Unassembled WGS sequence"/>
</dbReference>
<gene>
    <name evidence="1" type="ORF">GSF22_11490</name>
</gene>
<name>A0ABS3VQ02_MICEH</name>
<dbReference type="EMBL" id="WVUH01000076">
    <property type="protein sequence ID" value="MBO4206620.1"/>
    <property type="molecule type" value="Genomic_DNA"/>
</dbReference>
<reference evidence="1 2" key="1">
    <citation type="submission" date="2019-12" db="EMBL/GenBank/DDBJ databases">
        <title>Whole genome sequencing of endophytic Actinobacterium Micromonospora sp. MPMI6T.</title>
        <authorList>
            <person name="Evv R."/>
            <person name="Podile A.R."/>
        </authorList>
    </citation>
    <scope>NUCLEOTIDE SEQUENCE [LARGE SCALE GENOMIC DNA]</scope>
    <source>
        <strain evidence="1 2">MPMI6</strain>
    </source>
</reference>
<comment type="caution">
    <text evidence="1">The sequence shown here is derived from an EMBL/GenBank/DDBJ whole genome shotgun (WGS) entry which is preliminary data.</text>
</comment>
<sequence length="821" mass="88507">MHNESSPSGPATGTPALLVVTVGGRPGFLAGVRRGLTDLTVGGPVRLHLPVPAGPPEPDTDRHPPAAYADIVGRAGDFVADTLGDTELHLLTAPTLDDVPAVVDAVHRRQPCRLALLLVDAEGAGLACDAFRDEADRAVERVAAALPAAVAAEYAPYTVHVYDEPAKHHVQPVARYTLRQLPTESWVLAADTARALADLVETRYARPAPPVGGTAERTLGAALHAFLTDRAGDRWGLHYYTGSVVAALIEDLERRSRDTGNPVLRGPSEHSLAAGAMARWTLDGAPFLIVVTSGMIDEFRGTLANLRQAGARGFIVVADSFPDRWYPFQGTVHTDEDTREVLRARRIPAVYLNRTADLATDLAEAFAAYDAAEGPVVLLATPSVLEASAPPPPVPPRPAPASRGVTVVADDVLTPVVRLLNETPATLFWQVGAADADEVELVHTVARQVGAALGDSLARPGTVSAYRDGRPVEEYLGTLGMYGFSGRVFDYLHRDGRLRPRDEQYLFFLGSRISEVCSPFSERALTRQLRTVQVTANPAHLAPFATHAVPARVGDFLRAIRDRLDVDPQVLARRRQAIRAATDVPDPLTLLPSRPMSVNYFLHRLNAVLEQLIRYEGYRYTGVYDVGRGGAAAVRNLARTGPGFSGWYGRALMGDALQAIPTIALTRDDNVLAFVGDGAAALVPDIMPSLIQQLCVEGHRLRGNLSIFRLCNGGHSIIRTYREARAGAPTGNQTTVLNLIDDDWYRVFGTTPVTHRRLDEVDDVLLRAELTRPGAVNLYTVLLAHNNEGDGLSLLSARSWHAAPARPRSGGVPATHGQELR</sequence>
<dbReference type="RefSeq" id="WP_208813525.1">
    <property type="nucleotide sequence ID" value="NZ_WVUH01000076.1"/>
</dbReference>
<evidence type="ECO:0000313" key="1">
    <source>
        <dbReference type="EMBL" id="MBO4206620.1"/>
    </source>
</evidence>
<organism evidence="1 2">
    <name type="scientific">Micromonospora echinofusca</name>
    <dbReference type="NCBI Taxonomy" id="47858"/>
    <lineage>
        <taxon>Bacteria</taxon>
        <taxon>Bacillati</taxon>
        <taxon>Actinomycetota</taxon>
        <taxon>Actinomycetes</taxon>
        <taxon>Micromonosporales</taxon>
        <taxon>Micromonosporaceae</taxon>
        <taxon>Micromonospora</taxon>
    </lineage>
</organism>
<proteinExistence type="predicted"/>
<accession>A0ABS3VQ02</accession>
<keyword evidence="2" id="KW-1185">Reference proteome</keyword>